<sequence>VELSEICLIRIEILYEDYLAKIQSIKSCGRYEKKQQYVHLFSREFYDTLFHHQSQFRLPFYSESAYKTLEEKKLLKANSLQNKYLKKYSLTYDHIHRPQLAMKKELEKFFLRRKPRPLSKKKFRLFFEKMSQTICVTKEENYQLSNENLVYDDNIFVVDKQGKGVDMSDLIIEKPITLFSLVL</sequence>
<organism evidence="1">
    <name type="scientific">marine metagenome</name>
    <dbReference type="NCBI Taxonomy" id="408172"/>
    <lineage>
        <taxon>unclassified sequences</taxon>
        <taxon>metagenomes</taxon>
        <taxon>ecological metagenomes</taxon>
    </lineage>
</organism>
<gene>
    <name evidence="1" type="ORF">METZ01_LOCUS215742</name>
</gene>
<dbReference type="AlphaFoldDB" id="A0A382FIG5"/>
<dbReference type="EMBL" id="UINC01050201">
    <property type="protein sequence ID" value="SVB62888.1"/>
    <property type="molecule type" value="Genomic_DNA"/>
</dbReference>
<accession>A0A382FIG5</accession>
<protein>
    <submittedName>
        <fullName evidence="1">Uncharacterized protein</fullName>
    </submittedName>
</protein>
<evidence type="ECO:0000313" key="1">
    <source>
        <dbReference type="EMBL" id="SVB62888.1"/>
    </source>
</evidence>
<proteinExistence type="predicted"/>
<feature type="non-terminal residue" evidence="1">
    <location>
        <position position="1"/>
    </location>
</feature>
<name>A0A382FIG5_9ZZZZ</name>
<reference evidence="1" key="1">
    <citation type="submission" date="2018-05" db="EMBL/GenBank/DDBJ databases">
        <authorList>
            <person name="Lanie J.A."/>
            <person name="Ng W.-L."/>
            <person name="Kazmierczak K.M."/>
            <person name="Andrzejewski T.M."/>
            <person name="Davidsen T.M."/>
            <person name="Wayne K.J."/>
            <person name="Tettelin H."/>
            <person name="Glass J.I."/>
            <person name="Rusch D."/>
            <person name="Podicherti R."/>
            <person name="Tsui H.-C.T."/>
            <person name="Winkler M.E."/>
        </authorList>
    </citation>
    <scope>NUCLEOTIDE SEQUENCE</scope>
</reference>